<dbReference type="GO" id="GO:0007264">
    <property type="term" value="P:small GTPase-mediated signal transduction"/>
    <property type="evidence" value="ECO:0007669"/>
    <property type="project" value="InterPro"/>
</dbReference>
<dbReference type="PROSITE" id="PS50106">
    <property type="entry name" value="PDZ"/>
    <property type="match status" value="1"/>
</dbReference>
<dbReference type="GO" id="GO:0005085">
    <property type="term" value="F:guanyl-nucleotide exchange factor activity"/>
    <property type="evidence" value="ECO:0007669"/>
    <property type="project" value="InterPro"/>
</dbReference>
<dbReference type="EMBL" id="OE839207">
    <property type="protein sequence ID" value="CAD7586184.1"/>
    <property type="molecule type" value="Genomic_DNA"/>
</dbReference>
<feature type="compositionally biased region" description="Basic and acidic residues" evidence="4">
    <location>
        <begin position="540"/>
        <end position="582"/>
    </location>
</feature>
<sequence>MEGNDDRLISILKLKVSLIRSKRNDPLTWRVIEEETVLPPCKTMLPTMESTAVCSVNGGDDGVTDVRLFLNVPPRAKLGCGICKGPDWKPGIFVQFTKENGIAREAGLRPGDQIIHCNGVTFKDITFGDLLSRAKRFALCWADSLVLFLEGLHLFTDGLLSETSGSGFVSGGTGLETGNGSNTNFSPAVHVMKSSRQLDLIVRKRAGLDLFPGESSGYNSSASSVNGDQSPSWEDTKRLSVVKEESMELEERLGQLETNQRKGGLDKNKDWDQIEYEWEKAEQKSGKNRTGTLHTSNKSHKQSGTSCTIISVENDSGHFNGDTRDSNSYTNPNINRENVTVNGTRSQQSQDSGKCSGTKLAEICMISQQQETTTVIVEVHRSEVEDEEENDRSMHTASEASPVMQRLSTVANKEERKLTNLVKSPSSSSFASVASSSASSSLSSAISQELQRRSQRQEDDNFREEERKKDILKTIDDEKRQQHEQLMEEFKKAHRKMFAHALVAQNCNNKSQTKLGQLGREGYKSFCNVKDRESFRVKRQQKEELHTHNMSEQRALDAVKERELRLDRDRQDMTEAEREVTRLVKKNATSPPPPPPMPPNETDSKPVADAQASSTTPSVYGVPPPPPCPTPDYDTTSTNSSTPPPSLSITKKTPPPAPATKPKRNPTPSNPQPATKVLVDTINTKSEKMENASHVSGGKVLDSVEMQSLESFTLNNPVSPSPKPPSTYFGSGKNNNPLRNAGSTLNLTSTDTILKRNSTNNKSRPVSVTIGEYPSGAERRTPNRFDFLPPSSTDSSKVSPDAKSPITSQLHSELMHTLSRSNLRKHTELQGNIINGSQTESSTKGTIIISVNSTQPTTKENGNTADITSNRVSHYTNIFSSQTVNNTANVKSPNYLPKDGKESKNHQISPSAKPAIRDAAEKIANTFANNNRVTIKIPNGVGSTDGTAKTPTKGADDVSSSAKPTLGHLSGSTQPNGILKNGTGLTSPDNVKQPHRTVVQQKSITFGEIATVINVVLDCDQSPPGYSSSNPVELRNMKCQTRTVMSLNRIQKLLFSEYSQLEDQVLVESTFAETTRSGDGMRQVYLGKDAIVNFVSLTPTKLIFAADIVQSAEEVSVSYCYGLDPSIENFELISVIPVECVNLSVFCRRKKRAIKAHFCNNVTRFFELGGFENRKVQWNLWCEQIKFLNPDHPGSSHSETSVASFSSSSTLYVVSSNLVKRSQGQPQLWQHYGMGAGDSRQVLDTLYCPCGELGVGDSRQVLDALYCTCGELGWEIAGRYWILYTVLVVSWGREIADRYWILYTVLVQLRQLLSFALQHRFIESEPFQQSVVDVSISWPNKHSRKSNSSDSISLQAMVVNRFGSGVPENCLTGLLLKPKKSSLHLISCQQDLKLNNSTQTEFTRTKFKAGLARSEYAWTKSTQTEFTWTKLKTGLILSEYAWTKSTQTEFTWTKLKAGLILSDFPMVFGFPMFYIEDNFPSCLYEQAEQALHLWEDSGTNKRGENRHPRRYGLAPQPFFLHGLGSWQTMPGDIYTTQRNARPAAAAKLHLPQVVNTHCRGPSYSWMQIKQAVSVASLRMCPTEPEMCLQVSHRQLASSVSCEALHLTPHFRYKISSRSTNKRLMQRRPVILFWTPGYSYKPTNTRSAYKDLRDHLKRVKLYQETNAKQRDRENGYYLHHRCQRDPAVIHLEKLLELDVKWTTWEFDSSTLAYQITMIDCDLFLRAMQSKLTPSLNLYTAIRDSKRPNTFQIPQSELRTVLLQKSSRNAPNLRALIAFSRRVCCLVATEILNEESHKKHTGRFAESIGLQAAPHVDPGSEEPRNEILVSFEPTKGCPNLIGQTKRPSALQVPLTSFHQKVIIYFQRYCDPRLPKYQRMFYRASRRSPYLPYIGDILGRLLDRVPLYPKSFLRSSSTNQIVKSGFKVPDQQQQLLPNLTKSNDSLATKARIPNMISCLLSLFHSKEHIETSSMSSSCSKNDKTLASLKSNNDHNSSEVCLSFQKIGDAESGQQKKGHLDHFLELCQLFQEAPDVATKRLNEMTALLAKCQRAAAKYALNQNNLAKEFLLKARYREESDNFIFSFKLEPMYSSLKMKMAQ</sequence>
<evidence type="ECO:0000259" key="5">
    <source>
        <dbReference type="PROSITE" id="PS50106"/>
    </source>
</evidence>
<organism evidence="6">
    <name type="scientific">Timema genevievae</name>
    <name type="common">Walking stick</name>
    <dbReference type="NCBI Taxonomy" id="629358"/>
    <lineage>
        <taxon>Eukaryota</taxon>
        <taxon>Metazoa</taxon>
        <taxon>Ecdysozoa</taxon>
        <taxon>Arthropoda</taxon>
        <taxon>Hexapoda</taxon>
        <taxon>Insecta</taxon>
        <taxon>Pterygota</taxon>
        <taxon>Neoptera</taxon>
        <taxon>Polyneoptera</taxon>
        <taxon>Phasmatodea</taxon>
        <taxon>Timematodea</taxon>
        <taxon>Timematoidea</taxon>
        <taxon>Timematidae</taxon>
        <taxon>Timema</taxon>
    </lineage>
</organism>
<feature type="region of interest" description="Disordered" evidence="4">
    <location>
        <begin position="711"/>
        <end position="809"/>
    </location>
</feature>
<name>A0A7R9JPK8_TIMGE</name>
<evidence type="ECO:0000256" key="3">
    <source>
        <dbReference type="ARBA" id="ARBA00023273"/>
    </source>
</evidence>
<evidence type="ECO:0000256" key="1">
    <source>
        <dbReference type="ARBA" id="ARBA00004316"/>
    </source>
</evidence>
<feature type="domain" description="PDZ" evidence="5">
    <location>
        <begin position="67"/>
        <end position="126"/>
    </location>
</feature>
<dbReference type="InterPro" id="IPR036964">
    <property type="entry name" value="RASGEF_cat_dom_sf"/>
</dbReference>
<dbReference type="InterPro" id="IPR036034">
    <property type="entry name" value="PDZ_sf"/>
</dbReference>
<feature type="region of interest" description="Disordered" evidence="4">
    <location>
        <begin position="281"/>
        <end position="355"/>
    </location>
</feature>
<dbReference type="PANTHER" id="PTHR23116">
    <property type="entry name" value="PDZ DOMAIN CONTAINING WHIRLIN AND HARMONIN-RELATED"/>
    <property type="match status" value="1"/>
</dbReference>
<dbReference type="Pfam" id="PF00595">
    <property type="entry name" value="PDZ"/>
    <property type="match status" value="1"/>
</dbReference>
<comment type="subcellular location">
    <subcellularLocation>
        <location evidence="1">Cell projection</location>
    </subcellularLocation>
</comment>
<dbReference type="Gene3D" id="1.10.840.10">
    <property type="entry name" value="Ras guanine-nucleotide exchange factors catalytic domain"/>
    <property type="match status" value="1"/>
</dbReference>
<feature type="compositionally biased region" description="Low complexity" evidence="4">
    <location>
        <begin position="424"/>
        <end position="449"/>
    </location>
</feature>
<feature type="compositionally biased region" description="Pro residues" evidence="4">
    <location>
        <begin position="590"/>
        <end position="599"/>
    </location>
</feature>
<dbReference type="GO" id="GO:0032426">
    <property type="term" value="C:stereocilium tip"/>
    <property type="evidence" value="ECO:0007669"/>
    <property type="project" value="TreeGrafter"/>
</dbReference>
<dbReference type="SUPFAM" id="SSF48366">
    <property type="entry name" value="Ras GEF"/>
    <property type="match status" value="1"/>
</dbReference>
<dbReference type="SUPFAM" id="SSF50156">
    <property type="entry name" value="PDZ domain-like"/>
    <property type="match status" value="1"/>
</dbReference>
<reference evidence="6" key="1">
    <citation type="submission" date="2020-11" db="EMBL/GenBank/DDBJ databases">
        <authorList>
            <person name="Tran Van P."/>
        </authorList>
    </citation>
    <scope>NUCLEOTIDE SEQUENCE</scope>
</reference>
<dbReference type="InterPro" id="IPR001478">
    <property type="entry name" value="PDZ"/>
</dbReference>
<feature type="compositionally biased region" description="Basic and acidic residues" evidence="4">
    <location>
        <begin position="450"/>
        <end position="476"/>
    </location>
</feature>
<dbReference type="Gene3D" id="2.30.42.10">
    <property type="match status" value="1"/>
</dbReference>
<feature type="compositionally biased region" description="Polar residues" evidence="4">
    <location>
        <begin position="728"/>
        <end position="766"/>
    </location>
</feature>
<feature type="compositionally biased region" description="Polar residues" evidence="4">
    <location>
        <begin position="288"/>
        <end position="314"/>
    </location>
</feature>
<keyword evidence="2" id="KW-0677">Repeat</keyword>
<accession>A0A7R9JPK8</accession>
<feature type="region of interest" description="Disordered" evidence="4">
    <location>
        <begin position="938"/>
        <end position="993"/>
    </location>
</feature>
<feature type="region of interest" description="Disordered" evidence="4">
    <location>
        <begin position="382"/>
        <end position="406"/>
    </location>
</feature>
<feature type="region of interest" description="Disordered" evidence="4">
    <location>
        <begin position="216"/>
        <end position="236"/>
    </location>
</feature>
<dbReference type="GO" id="GO:0005886">
    <property type="term" value="C:plasma membrane"/>
    <property type="evidence" value="ECO:0007669"/>
    <property type="project" value="TreeGrafter"/>
</dbReference>
<feature type="region of interest" description="Disordered" evidence="4">
    <location>
        <begin position="885"/>
        <end position="913"/>
    </location>
</feature>
<proteinExistence type="predicted"/>
<feature type="compositionally biased region" description="Polar residues" evidence="4">
    <location>
        <begin position="941"/>
        <end position="950"/>
    </location>
</feature>
<dbReference type="GO" id="GO:0005929">
    <property type="term" value="C:cilium"/>
    <property type="evidence" value="ECO:0007669"/>
    <property type="project" value="TreeGrafter"/>
</dbReference>
<evidence type="ECO:0000256" key="4">
    <source>
        <dbReference type="SAM" id="MobiDB-lite"/>
    </source>
</evidence>
<feature type="compositionally biased region" description="Low complexity" evidence="4">
    <location>
        <begin position="631"/>
        <end position="652"/>
    </location>
</feature>
<dbReference type="InterPro" id="IPR051844">
    <property type="entry name" value="USH2_Complex_Protein"/>
</dbReference>
<dbReference type="PANTHER" id="PTHR23116:SF36">
    <property type="entry name" value="HARMONIN"/>
    <property type="match status" value="1"/>
</dbReference>
<dbReference type="InterPro" id="IPR023578">
    <property type="entry name" value="Ras_GEF_dom_sf"/>
</dbReference>
<keyword evidence="3" id="KW-0966">Cell projection</keyword>
<gene>
    <name evidence="6" type="ORF">TGEB3V08_LOCUS585</name>
</gene>
<feature type="compositionally biased region" description="Polar residues" evidence="4">
    <location>
        <begin position="326"/>
        <end position="355"/>
    </location>
</feature>
<evidence type="ECO:0000256" key="2">
    <source>
        <dbReference type="ARBA" id="ARBA00022737"/>
    </source>
</evidence>
<feature type="region of interest" description="Disordered" evidence="4">
    <location>
        <begin position="418"/>
        <end position="476"/>
    </location>
</feature>
<protein>
    <recommendedName>
        <fullName evidence="5">PDZ domain-containing protein</fullName>
    </recommendedName>
</protein>
<feature type="region of interest" description="Disordered" evidence="4">
    <location>
        <begin position="540"/>
        <end position="675"/>
    </location>
</feature>
<evidence type="ECO:0000313" key="6">
    <source>
        <dbReference type="EMBL" id="CAD7586184.1"/>
    </source>
</evidence>
<dbReference type="GO" id="GO:0002142">
    <property type="term" value="C:stereocilia ankle link complex"/>
    <property type="evidence" value="ECO:0007669"/>
    <property type="project" value="TreeGrafter"/>
</dbReference>